<comment type="caution">
    <text evidence="2">The sequence shown here is derived from an EMBL/GenBank/DDBJ whole genome shotgun (WGS) entry which is preliminary data.</text>
</comment>
<evidence type="ECO:0000256" key="1">
    <source>
        <dbReference type="SAM" id="MobiDB-lite"/>
    </source>
</evidence>
<sequence>MTLLVGFSIDDHVTGRNHIDYIAASVGKGRTKASCEQRTFAMASNMAAEPDSSGARRGHAGRHNTNEQQKIAITSGGLSH</sequence>
<gene>
    <name evidence="2" type="ORF">GWI33_004606</name>
</gene>
<evidence type="ECO:0000313" key="2">
    <source>
        <dbReference type="EMBL" id="KAF7286565.1"/>
    </source>
</evidence>
<protein>
    <submittedName>
        <fullName evidence="2">Uncharacterized protein</fullName>
    </submittedName>
</protein>
<proteinExistence type="predicted"/>
<organism evidence="2 3">
    <name type="scientific">Rhynchophorus ferrugineus</name>
    <name type="common">Red palm weevil</name>
    <name type="synonym">Curculio ferrugineus</name>
    <dbReference type="NCBI Taxonomy" id="354439"/>
    <lineage>
        <taxon>Eukaryota</taxon>
        <taxon>Metazoa</taxon>
        <taxon>Ecdysozoa</taxon>
        <taxon>Arthropoda</taxon>
        <taxon>Hexapoda</taxon>
        <taxon>Insecta</taxon>
        <taxon>Pterygota</taxon>
        <taxon>Neoptera</taxon>
        <taxon>Endopterygota</taxon>
        <taxon>Coleoptera</taxon>
        <taxon>Polyphaga</taxon>
        <taxon>Cucujiformia</taxon>
        <taxon>Curculionidae</taxon>
        <taxon>Dryophthorinae</taxon>
        <taxon>Rhynchophorus</taxon>
    </lineage>
</organism>
<keyword evidence="3" id="KW-1185">Reference proteome</keyword>
<accession>A0A834IUC5</accession>
<evidence type="ECO:0000313" key="3">
    <source>
        <dbReference type="Proteomes" id="UP000625711"/>
    </source>
</evidence>
<dbReference type="EMBL" id="JAACXV010000023">
    <property type="protein sequence ID" value="KAF7286565.1"/>
    <property type="molecule type" value="Genomic_DNA"/>
</dbReference>
<reference evidence="2" key="1">
    <citation type="submission" date="2020-08" db="EMBL/GenBank/DDBJ databases">
        <title>Genome sequencing and assembly of the red palm weevil Rhynchophorus ferrugineus.</title>
        <authorList>
            <person name="Dias G.B."/>
            <person name="Bergman C.M."/>
            <person name="Manee M."/>
        </authorList>
    </citation>
    <scope>NUCLEOTIDE SEQUENCE</scope>
    <source>
        <strain evidence="2">AA-2017</strain>
        <tissue evidence="2">Whole larva</tissue>
    </source>
</reference>
<dbReference type="Proteomes" id="UP000625711">
    <property type="component" value="Unassembled WGS sequence"/>
</dbReference>
<dbReference type="AlphaFoldDB" id="A0A834IUC5"/>
<feature type="region of interest" description="Disordered" evidence="1">
    <location>
        <begin position="45"/>
        <end position="80"/>
    </location>
</feature>
<name>A0A834IUC5_RHYFE</name>
<feature type="compositionally biased region" description="Polar residues" evidence="1">
    <location>
        <begin position="66"/>
        <end position="80"/>
    </location>
</feature>